<dbReference type="AlphaFoldDB" id="A0A2P2CBR1"/>
<dbReference type="Pfam" id="PF18986">
    <property type="entry name" value="DUF5719"/>
    <property type="match status" value="1"/>
</dbReference>
<dbReference type="InterPro" id="IPR043777">
    <property type="entry name" value="DUF5719"/>
</dbReference>
<accession>A0A2P2CBR1</accession>
<reference evidence="1" key="1">
    <citation type="submission" date="2015-08" db="EMBL/GenBank/DDBJ databases">
        <authorList>
            <person name="Babu N.S."/>
            <person name="Beckwith C.J."/>
            <person name="Beseler K.G."/>
            <person name="Brison A."/>
            <person name="Carone J.V."/>
            <person name="Caskin T.P."/>
            <person name="Diamond M."/>
            <person name="Durham M.E."/>
            <person name="Foxe J.M."/>
            <person name="Go M."/>
            <person name="Henderson B.A."/>
            <person name="Jones I.B."/>
            <person name="McGettigan J.A."/>
            <person name="Micheletti S.J."/>
            <person name="Nasrallah M.E."/>
            <person name="Ortiz D."/>
            <person name="Piller C.R."/>
            <person name="Privatt S.R."/>
            <person name="Schneider S.L."/>
            <person name="Sharp S."/>
            <person name="Smith T.C."/>
            <person name="Stanton J.D."/>
            <person name="Ullery H.E."/>
            <person name="Wilson R.J."/>
            <person name="Serrano M.G."/>
            <person name="Buck G."/>
            <person name="Lee V."/>
            <person name="Wang Y."/>
            <person name="Carvalho R."/>
            <person name="Voegtly L."/>
            <person name="Shi R."/>
            <person name="Duckworth R."/>
            <person name="Johnson A."/>
            <person name="Loviza R."/>
            <person name="Walstead R."/>
            <person name="Shah Z."/>
            <person name="Kiflezghi M."/>
            <person name="Wade K."/>
            <person name="Ball S.L."/>
            <person name="Bradley K.W."/>
            <person name="Asai D.J."/>
            <person name="Bowman C.A."/>
            <person name="Russell D.A."/>
            <person name="Pope W.H."/>
            <person name="Jacobs-Sera D."/>
            <person name="Hendrix R.W."/>
            <person name="Hatfull G.F."/>
        </authorList>
    </citation>
    <scope>NUCLEOTIDE SEQUENCE</scope>
</reference>
<gene>
    <name evidence="1" type="ORF">NOCA2600014</name>
</gene>
<sequence>MTPDQRPGPSRGRRMAAAAPAKPSRVSIVLAVLLPLLTLGAIAFVDGTPAPGRAGVPPQDTELTSLQVVCPASIETGDLRVSSARASGEVSVRLGDDTSDLDLTSDATSVLTGRDGAVVVDGRGDLAPGLVATRLDDESAAASVCGPPQPEYWFTGAGSASIHSSVLELVNSDSGPAVADIEIRSQRGTLSIDSLRGVTVAGGTSTAIDLASTAPNRHELSVHVTVNRGRLGASLLDTIDDDGRSTDWLAPQAAPATNNVLLGLTDGFGSRQLVVSNSTDDQARVQLKVIGSDSTFAPIGFKEISVPPQATVVTDVTEIVRTAMAKEESGLLVTSTVPTSVGLRSLTGSPRDLSHAVTAQAVRESATLLPAGKATLVMTAPQESGTVSVTSYDADGAELSTERLAVKRLTSASLELPQKTSLVVVEAEGVPLPGAVRVVDQDGTVVLPLNELVLSALVPSVTAGNPSVVNGVTSSQSSS</sequence>
<protein>
    <recommendedName>
        <fullName evidence="2">Secreted protein</fullName>
    </recommendedName>
</protein>
<evidence type="ECO:0000313" key="1">
    <source>
        <dbReference type="EMBL" id="CUR59444.1"/>
    </source>
</evidence>
<dbReference type="EMBL" id="CZKA01000057">
    <property type="protein sequence ID" value="CUR59444.1"/>
    <property type="molecule type" value="Genomic_DNA"/>
</dbReference>
<name>A0A2P2CBR1_9ZZZZ</name>
<evidence type="ECO:0008006" key="2">
    <source>
        <dbReference type="Google" id="ProtNLM"/>
    </source>
</evidence>
<organism evidence="1">
    <name type="scientific">metagenome</name>
    <dbReference type="NCBI Taxonomy" id="256318"/>
    <lineage>
        <taxon>unclassified sequences</taxon>
        <taxon>metagenomes</taxon>
    </lineage>
</organism>
<proteinExistence type="predicted"/>